<dbReference type="PROSITE" id="PS00678">
    <property type="entry name" value="WD_REPEATS_1"/>
    <property type="match status" value="3"/>
</dbReference>
<keyword evidence="4" id="KW-0732">Signal</keyword>
<dbReference type="InterPro" id="IPR015943">
    <property type="entry name" value="WD40/YVTN_repeat-like_dom_sf"/>
</dbReference>
<reference evidence="5" key="2">
    <citation type="journal article" date="2022" name="Microbiol. Resour. Announc.">
        <title>Metagenome Sequencing to Explore Phylogenomics of Terrestrial Cyanobacteria.</title>
        <authorList>
            <person name="Ward R.D."/>
            <person name="Stajich J.E."/>
            <person name="Johansen J.R."/>
            <person name="Huntemann M."/>
            <person name="Clum A."/>
            <person name="Foster B."/>
            <person name="Foster B."/>
            <person name="Roux S."/>
            <person name="Palaniappan K."/>
            <person name="Varghese N."/>
            <person name="Mukherjee S."/>
            <person name="Reddy T.B.K."/>
            <person name="Daum C."/>
            <person name="Copeland A."/>
            <person name="Chen I.A."/>
            <person name="Ivanova N.N."/>
            <person name="Kyrpides N.C."/>
            <person name="Shapiro N."/>
            <person name="Eloe-Fadrosh E.A."/>
            <person name="Pietrasiak N."/>
        </authorList>
    </citation>
    <scope>NUCLEOTIDE SEQUENCE</scope>
    <source>
        <strain evidence="5">CPER-KK1</strain>
    </source>
</reference>
<feature type="repeat" description="WD" evidence="3">
    <location>
        <begin position="318"/>
        <end position="360"/>
    </location>
</feature>
<feature type="repeat" description="WD" evidence="3">
    <location>
        <begin position="288"/>
        <end position="317"/>
    </location>
</feature>
<evidence type="ECO:0000256" key="2">
    <source>
        <dbReference type="ARBA" id="ARBA00022737"/>
    </source>
</evidence>
<feature type="signal peptide" evidence="4">
    <location>
        <begin position="1"/>
        <end position="21"/>
    </location>
</feature>
<feature type="chain" id="PRO_5036887258" evidence="4">
    <location>
        <begin position="22"/>
        <end position="429"/>
    </location>
</feature>
<gene>
    <name evidence="5" type="ORF">KME25_27805</name>
</gene>
<name>A0A951UCS1_9CYAN</name>
<dbReference type="SMART" id="SM00320">
    <property type="entry name" value="WD40"/>
    <property type="match status" value="7"/>
</dbReference>
<keyword evidence="1 3" id="KW-0853">WD repeat</keyword>
<evidence type="ECO:0000256" key="4">
    <source>
        <dbReference type="SAM" id="SignalP"/>
    </source>
</evidence>
<dbReference type="Pfam" id="PF00400">
    <property type="entry name" value="WD40"/>
    <property type="match status" value="4"/>
</dbReference>
<dbReference type="PANTHER" id="PTHR22847:SF637">
    <property type="entry name" value="WD REPEAT DOMAIN 5B"/>
    <property type="match status" value="1"/>
</dbReference>
<dbReference type="Gene3D" id="2.130.10.10">
    <property type="entry name" value="YVTN repeat-like/Quinoprotein amine dehydrogenase"/>
    <property type="match status" value="3"/>
</dbReference>
<dbReference type="PANTHER" id="PTHR22847">
    <property type="entry name" value="WD40 REPEAT PROTEIN"/>
    <property type="match status" value="1"/>
</dbReference>
<feature type="repeat" description="WD" evidence="3">
    <location>
        <begin position="184"/>
        <end position="225"/>
    </location>
</feature>
<dbReference type="InterPro" id="IPR001680">
    <property type="entry name" value="WD40_rpt"/>
</dbReference>
<dbReference type="CDD" id="cd00200">
    <property type="entry name" value="WD40"/>
    <property type="match status" value="1"/>
</dbReference>
<dbReference type="EMBL" id="JAHHIF010000056">
    <property type="protein sequence ID" value="MBW4548217.1"/>
    <property type="molecule type" value="Genomic_DNA"/>
</dbReference>
<reference evidence="5" key="1">
    <citation type="submission" date="2021-05" db="EMBL/GenBank/DDBJ databases">
        <authorList>
            <person name="Pietrasiak N."/>
            <person name="Ward R."/>
            <person name="Stajich J.E."/>
            <person name="Kurbessoian T."/>
        </authorList>
    </citation>
    <scope>NUCLEOTIDE SEQUENCE</scope>
    <source>
        <strain evidence="5">CPER-KK1</strain>
    </source>
</reference>
<proteinExistence type="predicted"/>
<protein>
    <submittedName>
        <fullName evidence="5">WD40 repeat domain-containing protein</fullName>
    </submittedName>
</protein>
<organism evidence="5 6">
    <name type="scientific">Symplocastrum torsivum CPER-KK1</name>
    <dbReference type="NCBI Taxonomy" id="450513"/>
    <lineage>
        <taxon>Bacteria</taxon>
        <taxon>Bacillati</taxon>
        <taxon>Cyanobacteriota</taxon>
        <taxon>Cyanophyceae</taxon>
        <taxon>Oscillatoriophycideae</taxon>
        <taxon>Oscillatoriales</taxon>
        <taxon>Microcoleaceae</taxon>
        <taxon>Symplocastrum</taxon>
    </lineage>
</organism>
<dbReference type="PROSITE" id="PS50294">
    <property type="entry name" value="WD_REPEATS_REGION"/>
    <property type="match status" value="3"/>
</dbReference>
<dbReference type="PROSITE" id="PS50082">
    <property type="entry name" value="WD_REPEATS_2"/>
    <property type="match status" value="4"/>
</dbReference>
<sequence length="429" mass="46271">MQRTVAKLIPFALLLLSFLTATTLHSLHHPDFAALATTPQLTSTAKSWENAQLVQTLRPLGAPTPEPCTGFSITSEAFSPDSQMLAVGVHSYVQSVCGGGSSNLSLWNLQTGKQIKTLVQGGAGEALLAIEEHRNQEPDDPNALVGDIAHQVAFTPDGKIVAAAMSDKTIKLWNGKTGELLRTLTGHNYAVHAIAISSDGQTLISGSSDKTIKLWNLKTGQLIRTLRDSQPVYQLLLSSDGESLASVTSRNSLSYGLGDTIVTLWNLKTGKVVRSLSDFADASASPLLSPDGQILVTGSNDNSIKLWNARTGVRIRSLMSHSATVTRLAITPDGQFLASSSSNDGTVKLWNFKTGQIIRTIPDLKFINSLAFSSDGRTLAMHDGSRGLQVWNWRLPKKIRTIEVNSNFSFTPDGQSLIAGHNYAIEVWR</sequence>
<evidence type="ECO:0000256" key="1">
    <source>
        <dbReference type="ARBA" id="ARBA00022574"/>
    </source>
</evidence>
<evidence type="ECO:0000256" key="3">
    <source>
        <dbReference type="PROSITE-ProRule" id="PRU00221"/>
    </source>
</evidence>
<dbReference type="PRINTS" id="PR00320">
    <property type="entry name" value="GPROTEINBRPT"/>
</dbReference>
<dbReference type="Proteomes" id="UP000753908">
    <property type="component" value="Unassembled WGS sequence"/>
</dbReference>
<feature type="repeat" description="WD" evidence="3">
    <location>
        <begin position="152"/>
        <end position="183"/>
    </location>
</feature>
<dbReference type="InterPro" id="IPR011047">
    <property type="entry name" value="Quinoprotein_ADH-like_sf"/>
</dbReference>
<evidence type="ECO:0000313" key="5">
    <source>
        <dbReference type="EMBL" id="MBW4548217.1"/>
    </source>
</evidence>
<comment type="caution">
    <text evidence="5">The sequence shown here is derived from an EMBL/GenBank/DDBJ whole genome shotgun (WGS) entry which is preliminary data.</text>
</comment>
<dbReference type="InterPro" id="IPR019775">
    <property type="entry name" value="WD40_repeat_CS"/>
</dbReference>
<dbReference type="SUPFAM" id="SSF50998">
    <property type="entry name" value="Quinoprotein alcohol dehydrogenase-like"/>
    <property type="match status" value="1"/>
</dbReference>
<dbReference type="InterPro" id="IPR020472">
    <property type="entry name" value="WD40_PAC1"/>
</dbReference>
<dbReference type="AlphaFoldDB" id="A0A951UCS1"/>
<evidence type="ECO:0000313" key="6">
    <source>
        <dbReference type="Proteomes" id="UP000753908"/>
    </source>
</evidence>
<accession>A0A951UCS1</accession>
<keyword evidence="2" id="KW-0677">Repeat</keyword>